<dbReference type="Proteomes" id="UP000183642">
    <property type="component" value="Unassembled WGS sequence"/>
</dbReference>
<feature type="transmembrane region" description="Helical" evidence="1">
    <location>
        <begin position="43"/>
        <end position="62"/>
    </location>
</feature>
<accession>A0A1I5GT44</accession>
<proteinExistence type="predicted"/>
<dbReference type="RefSeq" id="WP_075014408.1">
    <property type="nucleotide sequence ID" value="NZ_FOWE01000007.1"/>
</dbReference>
<evidence type="ECO:0000256" key="1">
    <source>
        <dbReference type="SAM" id="Phobius"/>
    </source>
</evidence>
<keyword evidence="3" id="KW-1185">Reference proteome</keyword>
<keyword evidence="1" id="KW-1133">Transmembrane helix</keyword>
<dbReference type="AlphaFoldDB" id="A0A1I5GT44"/>
<gene>
    <name evidence="2" type="ORF">SAMN05660359_03082</name>
</gene>
<keyword evidence="1" id="KW-0472">Membrane</keyword>
<name>A0A1I5GT44_9ACTN</name>
<protein>
    <submittedName>
        <fullName evidence="2">Uncharacterized protein</fullName>
    </submittedName>
</protein>
<evidence type="ECO:0000313" key="3">
    <source>
        <dbReference type="Proteomes" id="UP000183642"/>
    </source>
</evidence>
<reference evidence="3" key="1">
    <citation type="submission" date="2016-10" db="EMBL/GenBank/DDBJ databases">
        <authorList>
            <person name="Varghese N."/>
            <person name="Submissions S."/>
        </authorList>
    </citation>
    <scope>NUCLEOTIDE SEQUENCE [LARGE SCALE GENOMIC DNA]</scope>
    <source>
        <strain evidence="3">DSM 43161</strain>
    </source>
</reference>
<sequence>MNEQDLRTLLHGAAAGPPAAVLDDDAATDAVVATSRARRRQRLGLAALGLAVALVAAGVPVLSGERGTPVEQVAAPPAPAPPDWPVRGSLAGDGDAVEAARRLPWSDAPSPPSAPPVADREVLFLGDVDGRRWALVVGPTDGQVAGQWFTGPAGADPAALVADGAVQPVAGVASVAHAPAGGPGIVLADPGTRIEVSPGVVVDADGTVRRDFTAVETVDGVAVVPVAESGPYGTGAVYRVLSGDEPATEGTLPVPSGTSDVSDPPVLTPLDPAGEPAVPEAVDHALGAVLAETGLREEDVRPDLLWSGPVPRGTAASPDAVVLAVTLPSGAVAVAVAWADIEPSGAGSAGSCGVQVHPAGTPLDGLAVAAECLFPTRGFAHESVLVVYAAPGAGRVEVLDAGGTPVAATTGGSGAITVTPAPGRGVLRVERPGAPVTELAVVPTGDVLVDRAGRSAED</sequence>
<organism evidence="2 3">
    <name type="scientific">Geodermatophilus obscurus</name>
    <dbReference type="NCBI Taxonomy" id="1861"/>
    <lineage>
        <taxon>Bacteria</taxon>
        <taxon>Bacillati</taxon>
        <taxon>Actinomycetota</taxon>
        <taxon>Actinomycetes</taxon>
        <taxon>Geodermatophilales</taxon>
        <taxon>Geodermatophilaceae</taxon>
        <taxon>Geodermatophilus</taxon>
    </lineage>
</organism>
<keyword evidence="1" id="KW-0812">Transmembrane</keyword>
<dbReference type="EMBL" id="FOWE01000007">
    <property type="protein sequence ID" value="SFO38751.1"/>
    <property type="molecule type" value="Genomic_DNA"/>
</dbReference>
<evidence type="ECO:0000313" key="2">
    <source>
        <dbReference type="EMBL" id="SFO38751.1"/>
    </source>
</evidence>